<protein>
    <recommendedName>
        <fullName evidence="3">HNH endonuclease</fullName>
    </recommendedName>
</protein>
<organism evidence="1 2">
    <name type="scientific">Aquirufa nivalisilvae</name>
    <dbReference type="NCBI Taxonomy" id="2516557"/>
    <lineage>
        <taxon>Bacteria</taxon>
        <taxon>Pseudomonadati</taxon>
        <taxon>Bacteroidota</taxon>
        <taxon>Cytophagia</taxon>
        <taxon>Cytophagales</taxon>
        <taxon>Flectobacillaceae</taxon>
        <taxon>Aquirufa</taxon>
    </lineage>
</organism>
<dbReference type="EMBL" id="CP029346">
    <property type="protein sequence ID" value="AWL08131.1"/>
    <property type="molecule type" value="Genomic_DNA"/>
</dbReference>
<evidence type="ECO:0000313" key="1">
    <source>
        <dbReference type="EMBL" id="AWL08131.1"/>
    </source>
</evidence>
<dbReference type="Proteomes" id="UP000245468">
    <property type="component" value="Chromosome"/>
</dbReference>
<reference evidence="2" key="1">
    <citation type="submission" date="2018-05" db="EMBL/GenBank/DDBJ databases">
        <title>Pseudarcicella sp. HME7025 Genome sequencing and assembly.</title>
        <authorList>
            <person name="Kim H."/>
            <person name="Kang H."/>
            <person name="Joh K."/>
        </authorList>
    </citation>
    <scope>NUCLEOTIDE SEQUENCE [LARGE SCALE GENOMIC DNA]</scope>
    <source>
        <strain evidence="2">HME7025</strain>
    </source>
</reference>
<name>A0A2S2DRV5_9BACT</name>
<accession>A0A2S2DRV5</accession>
<dbReference type="RefSeq" id="WP_109321902.1">
    <property type="nucleotide sequence ID" value="NZ_CP029346.1"/>
</dbReference>
<dbReference type="OrthoDB" id="384721at2"/>
<evidence type="ECO:0000313" key="2">
    <source>
        <dbReference type="Proteomes" id="UP000245468"/>
    </source>
</evidence>
<keyword evidence="2" id="KW-1185">Reference proteome</keyword>
<proteinExistence type="predicted"/>
<gene>
    <name evidence="1" type="ORF">HME7025_00248</name>
</gene>
<dbReference type="KEGG" id="psez:HME7025_00248"/>
<evidence type="ECO:0008006" key="3">
    <source>
        <dbReference type="Google" id="ProtNLM"/>
    </source>
</evidence>
<sequence length="250" mass="29100">MKGICNLCLQEKELIKKSHIIPEFIYRNSGVYDDKHRMYSFDKEDILQNRKIKKVQTGVYDSYILCSQCDNVLISSYEKYASMAIYGEEIPVEYCPDCITYGDTSPTLSICSNVDYSKYKLFLLSILFRASISKDDFFEEVKLSYENQETLRKMVYEGNPSNYNDFPVLIATFADSKIPSDIFFNPIKSENDNITTFTFVFAGWSYIFYEGKNINTESFNSLVMKPDNELKIFHFDSEDGKKYFNQIIGI</sequence>
<dbReference type="AlphaFoldDB" id="A0A2S2DRV5"/>